<name>A0A564T2M8_9FIRM</name>
<dbReference type="PANTHER" id="PTHR43280:SF30">
    <property type="entry name" value="MMSAB OPERON REGULATORY PROTEIN"/>
    <property type="match status" value="1"/>
</dbReference>
<dbReference type="AlphaFoldDB" id="A0A564T2M8"/>
<accession>A0A564T2M8</accession>
<evidence type="ECO:0000259" key="4">
    <source>
        <dbReference type="PROSITE" id="PS01124"/>
    </source>
</evidence>
<evidence type="ECO:0000256" key="3">
    <source>
        <dbReference type="ARBA" id="ARBA00023163"/>
    </source>
</evidence>
<evidence type="ECO:0000313" key="5">
    <source>
        <dbReference type="EMBL" id="VUX01512.1"/>
    </source>
</evidence>
<dbReference type="PROSITE" id="PS01124">
    <property type="entry name" value="HTH_ARAC_FAMILY_2"/>
    <property type="match status" value="1"/>
</dbReference>
<dbReference type="GO" id="GO:0043565">
    <property type="term" value="F:sequence-specific DNA binding"/>
    <property type="evidence" value="ECO:0007669"/>
    <property type="project" value="InterPro"/>
</dbReference>
<feature type="domain" description="HTH araC/xylS-type" evidence="4">
    <location>
        <begin position="183"/>
        <end position="281"/>
    </location>
</feature>
<dbReference type="InterPro" id="IPR020449">
    <property type="entry name" value="Tscrpt_reg_AraC-type_HTH"/>
</dbReference>
<dbReference type="SUPFAM" id="SSF51215">
    <property type="entry name" value="Regulatory protein AraC"/>
    <property type="match status" value="1"/>
</dbReference>
<evidence type="ECO:0000256" key="1">
    <source>
        <dbReference type="ARBA" id="ARBA00023015"/>
    </source>
</evidence>
<gene>
    <name evidence="5" type="primary">araC_1</name>
    <name evidence="5" type="ORF">DLSSTS7063_01197</name>
</gene>
<dbReference type="InterPro" id="IPR018060">
    <property type="entry name" value="HTH_AraC"/>
</dbReference>
<organism evidence="5 6">
    <name type="scientific">Dorea longicatena</name>
    <dbReference type="NCBI Taxonomy" id="88431"/>
    <lineage>
        <taxon>Bacteria</taxon>
        <taxon>Bacillati</taxon>
        <taxon>Bacillota</taxon>
        <taxon>Clostridia</taxon>
        <taxon>Lachnospirales</taxon>
        <taxon>Lachnospiraceae</taxon>
        <taxon>Dorea</taxon>
    </lineage>
</organism>
<dbReference type="Gene3D" id="2.60.120.280">
    <property type="entry name" value="Regulatory protein AraC"/>
    <property type="match status" value="1"/>
</dbReference>
<dbReference type="InterPro" id="IPR009057">
    <property type="entry name" value="Homeodomain-like_sf"/>
</dbReference>
<dbReference type="PROSITE" id="PS00041">
    <property type="entry name" value="HTH_ARAC_FAMILY_1"/>
    <property type="match status" value="1"/>
</dbReference>
<reference evidence="5 6" key="1">
    <citation type="submission" date="2019-07" db="EMBL/GenBank/DDBJ databases">
        <authorList>
            <person name="Hibberd C M."/>
            <person name="Gehrig L. J."/>
            <person name="Chang H.-W."/>
            <person name="Venkatesh S."/>
        </authorList>
    </citation>
    <scope>NUCLEOTIDE SEQUENCE [LARGE SCALE GENOMIC DNA]</scope>
    <source>
        <strain evidence="5">Dorea_longicatena_SSTS_Bg7063</strain>
    </source>
</reference>
<dbReference type="Pfam" id="PF02311">
    <property type="entry name" value="AraC_binding"/>
    <property type="match status" value="1"/>
</dbReference>
<evidence type="ECO:0000313" key="6">
    <source>
        <dbReference type="Proteomes" id="UP000398619"/>
    </source>
</evidence>
<dbReference type="Gene3D" id="1.10.10.60">
    <property type="entry name" value="Homeodomain-like"/>
    <property type="match status" value="2"/>
</dbReference>
<keyword evidence="3" id="KW-0804">Transcription</keyword>
<dbReference type="PANTHER" id="PTHR43280">
    <property type="entry name" value="ARAC-FAMILY TRANSCRIPTIONAL REGULATOR"/>
    <property type="match status" value="1"/>
</dbReference>
<keyword evidence="1" id="KW-0805">Transcription regulation</keyword>
<dbReference type="InterPro" id="IPR003313">
    <property type="entry name" value="AraC-bd"/>
</dbReference>
<sequence>MYIYSAYWHHSRRDFKDKKHPLFVASCGTYRLTTVPRLPTHRPRGRLDYQLLYIASGKAHFYFSGKEEILSAGHMVLYRPKEEQRYYYYGAEQPEIYWVHFTGNNVKNILRKYGIADDVHTIFTGTSLEYKRIYISMIQELQMCKNDYEELLVHYFSELLIMMHRIIVEKPKKKNVVLMQEMDQAVQYFQEHYNKPLSIKEYAATHNLSEGWFIQNFKQYTNSTPAQYLLSLRIHNAKVLLESTNYNVTEISNIIGYENPLYFSRIFKKQTGFSPSEYRKKIFSEKKDSL</sequence>
<keyword evidence="2" id="KW-0238">DNA-binding</keyword>
<dbReference type="PRINTS" id="PR00032">
    <property type="entry name" value="HTHARAC"/>
</dbReference>
<dbReference type="EMBL" id="CABHNM010000029">
    <property type="protein sequence ID" value="VUX01512.1"/>
    <property type="molecule type" value="Genomic_DNA"/>
</dbReference>
<protein>
    <submittedName>
        <fullName evidence="5">Arabinose operon regulatory protein</fullName>
    </submittedName>
</protein>
<dbReference type="SUPFAM" id="SSF46689">
    <property type="entry name" value="Homeodomain-like"/>
    <property type="match status" value="2"/>
</dbReference>
<dbReference type="Proteomes" id="UP000398619">
    <property type="component" value="Unassembled WGS sequence"/>
</dbReference>
<dbReference type="GO" id="GO:0003700">
    <property type="term" value="F:DNA-binding transcription factor activity"/>
    <property type="evidence" value="ECO:0007669"/>
    <property type="project" value="InterPro"/>
</dbReference>
<evidence type="ECO:0000256" key="2">
    <source>
        <dbReference type="ARBA" id="ARBA00023125"/>
    </source>
</evidence>
<dbReference type="InterPro" id="IPR018062">
    <property type="entry name" value="HTH_AraC-typ_CS"/>
</dbReference>
<dbReference type="SMART" id="SM00342">
    <property type="entry name" value="HTH_ARAC"/>
    <property type="match status" value="1"/>
</dbReference>
<dbReference type="InterPro" id="IPR037923">
    <property type="entry name" value="HTH-like"/>
</dbReference>
<dbReference type="RefSeq" id="WP_144100219.1">
    <property type="nucleotide sequence ID" value="NZ_CABHNM010000029.1"/>
</dbReference>
<proteinExistence type="predicted"/>
<dbReference type="Pfam" id="PF12833">
    <property type="entry name" value="HTH_18"/>
    <property type="match status" value="1"/>
</dbReference>